<dbReference type="EMBL" id="MUJZ01037341">
    <property type="protein sequence ID" value="OTF76473.1"/>
    <property type="molecule type" value="Genomic_DNA"/>
</dbReference>
<dbReference type="GO" id="GO:0005524">
    <property type="term" value="F:ATP binding"/>
    <property type="evidence" value="ECO:0007669"/>
    <property type="project" value="UniProtKB-KW"/>
</dbReference>
<keyword evidence="2" id="KW-0067">ATP-binding</keyword>
<reference evidence="3 4" key="1">
    <citation type="submission" date="2017-03" db="EMBL/GenBank/DDBJ databases">
        <title>Genome Survey of Euroglyphus maynei.</title>
        <authorList>
            <person name="Arlian L.G."/>
            <person name="Morgan M.S."/>
            <person name="Rider S.D."/>
        </authorList>
    </citation>
    <scope>NUCLEOTIDE SEQUENCE [LARGE SCALE GENOMIC DNA]</scope>
    <source>
        <strain evidence="3">Arlian Lab</strain>
        <tissue evidence="3">Whole body</tissue>
    </source>
</reference>
<dbReference type="SUPFAM" id="SSF54585">
    <property type="entry name" value="Cdc48 domain 2-like"/>
    <property type="match status" value="1"/>
</dbReference>
<evidence type="ECO:0000313" key="4">
    <source>
        <dbReference type="Proteomes" id="UP000194236"/>
    </source>
</evidence>
<accession>A0A1Y3B9A9</accession>
<evidence type="ECO:0000313" key="3">
    <source>
        <dbReference type="EMBL" id="OTF76473.1"/>
    </source>
</evidence>
<sequence>MKKHSVARMTVTIEYVQKTNAVDTFNTDEMAAEFLRQFTRQSFTKDQMCVFKFQDKKLLKLV</sequence>
<keyword evidence="1" id="KW-0547">Nucleotide-binding</keyword>
<dbReference type="Proteomes" id="UP000194236">
    <property type="component" value="Unassembled WGS sequence"/>
</dbReference>
<comment type="caution">
    <text evidence="3">The sequence shown here is derived from an EMBL/GenBank/DDBJ whole genome shotgun (WGS) entry which is preliminary data.</text>
</comment>
<evidence type="ECO:0000256" key="1">
    <source>
        <dbReference type="ARBA" id="ARBA00022741"/>
    </source>
</evidence>
<dbReference type="Gene3D" id="3.10.330.10">
    <property type="match status" value="1"/>
</dbReference>
<feature type="non-terminal residue" evidence="3">
    <location>
        <position position="62"/>
    </location>
</feature>
<proteinExistence type="predicted"/>
<dbReference type="InterPro" id="IPR029067">
    <property type="entry name" value="CDC48_domain_2-like_sf"/>
</dbReference>
<dbReference type="AlphaFoldDB" id="A0A1Y3B9A9"/>
<dbReference type="OrthoDB" id="9982946at2759"/>
<evidence type="ECO:0000256" key="2">
    <source>
        <dbReference type="ARBA" id="ARBA00022840"/>
    </source>
</evidence>
<keyword evidence="4" id="KW-1185">Reference proteome</keyword>
<name>A0A1Y3B9A9_EURMA</name>
<gene>
    <name evidence="3" type="ORF">BLA29_014046</name>
</gene>
<organism evidence="3 4">
    <name type="scientific">Euroglyphus maynei</name>
    <name type="common">Mayne's house dust mite</name>
    <dbReference type="NCBI Taxonomy" id="6958"/>
    <lineage>
        <taxon>Eukaryota</taxon>
        <taxon>Metazoa</taxon>
        <taxon>Ecdysozoa</taxon>
        <taxon>Arthropoda</taxon>
        <taxon>Chelicerata</taxon>
        <taxon>Arachnida</taxon>
        <taxon>Acari</taxon>
        <taxon>Acariformes</taxon>
        <taxon>Sarcoptiformes</taxon>
        <taxon>Astigmata</taxon>
        <taxon>Psoroptidia</taxon>
        <taxon>Analgoidea</taxon>
        <taxon>Pyroglyphidae</taxon>
        <taxon>Pyroglyphinae</taxon>
        <taxon>Euroglyphus</taxon>
    </lineage>
</organism>
<protein>
    <submittedName>
        <fullName evidence="3">Uncharacterized protein</fullName>
    </submittedName>
</protein>